<feature type="domain" description="HTH marR-type" evidence="1">
    <location>
        <begin position="1"/>
        <end position="108"/>
    </location>
</feature>
<proteinExistence type="predicted"/>
<dbReference type="SUPFAM" id="SSF46785">
    <property type="entry name" value="Winged helix' DNA-binding domain"/>
    <property type="match status" value="1"/>
</dbReference>
<dbReference type="RefSeq" id="WP_242381801.1">
    <property type="nucleotide sequence ID" value="NZ_JAKRKC020000001.1"/>
</dbReference>
<evidence type="ECO:0000313" key="2">
    <source>
        <dbReference type="EMBL" id="MCK2213287.1"/>
    </source>
</evidence>
<accession>A0ABT0FLU8</accession>
<comment type="caution">
    <text evidence="2">The sequence shown here is derived from an EMBL/GenBank/DDBJ whole genome shotgun (WGS) entry which is preliminary data.</text>
</comment>
<organism evidence="2 3">
    <name type="scientific">Actinomadura luzonensis</name>
    <dbReference type="NCBI Taxonomy" id="2805427"/>
    <lineage>
        <taxon>Bacteria</taxon>
        <taxon>Bacillati</taxon>
        <taxon>Actinomycetota</taxon>
        <taxon>Actinomycetes</taxon>
        <taxon>Streptosporangiales</taxon>
        <taxon>Thermomonosporaceae</taxon>
        <taxon>Actinomadura</taxon>
    </lineage>
</organism>
<evidence type="ECO:0000313" key="3">
    <source>
        <dbReference type="Proteomes" id="UP001317259"/>
    </source>
</evidence>
<dbReference type="SMART" id="SM00347">
    <property type="entry name" value="HTH_MARR"/>
    <property type="match status" value="1"/>
</dbReference>
<dbReference type="PROSITE" id="PS50995">
    <property type="entry name" value="HTH_MARR_2"/>
    <property type="match status" value="1"/>
</dbReference>
<dbReference type="Proteomes" id="UP001317259">
    <property type="component" value="Unassembled WGS sequence"/>
</dbReference>
<keyword evidence="3" id="KW-1185">Reference proteome</keyword>
<sequence length="122" mass="13295">MSTTRPHPAARMPGRAASITDSVPVTFRLGVEQPTATRSLARLETGGWFRREPVPADRRQVRIVVTDAGRELLPAIERAWAELADEAMGEVSEEQRHVVLTVLEQANDTLRALVGEAALADG</sequence>
<reference evidence="2 3" key="1">
    <citation type="submission" date="2022-04" db="EMBL/GenBank/DDBJ databases">
        <title>Genome draft of Actinomadura sp. ATCC 31491.</title>
        <authorList>
            <person name="Shi X."/>
            <person name="Du Y."/>
        </authorList>
    </citation>
    <scope>NUCLEOTIDE SEQUENCE [LARGE SCALE GENOMIC DNA]</scope>
    <source>
        <strain evidence="2 3">ATCC 31491</strain>
    </source>
</reference>
<dbReference type="Gene3D" id="1.10.10.10">
    <property type="entry name" value="Winged helix-like DNA-binding domain superfamily/Winged helix DNA-binding domain"/>
    <property type="match status" value="1"/>
</dbReference>
<dbReference type="EMBL" id="JAKRKC020000001">
    <property type="protein sequence ID" value="MCK2213287.1"/>
    <property type="molecule type" value="Genomic_DNA"/>
</dbReference>
<dbReference type="PANTHER" id="PTHR33164:SF43">
    <property type="entry name" value="HTH-TYPE TRANSCRIPTIONAL REPRESSOR YETL"/>
    <property type="match status" value="1"/>
</dbReference>
<gene>
    <name evidence="2" type="ORF">MF672_005675</name>
</gene>
<dbReference type="InterPro" id="IPR000835">
    <property type="entry name" value="HTH_MarR-typ"/>
</dbReference>
<protein>
    <submittedName>
        <fullName evidence="2">MarR family transcriptional regulator</fullName>
    </submittedName>
</protein>
<evidence type="ECO:0000259" key="1">
    <source>
        <dbReference type="PROSITE" id="PS50995"/>
    </source>
</evidence>
<dbReference type="InterPro" id="IPR036388">
    <property type="entry name" value="WH-like_DNA-bd_sf"/>
</dbReference>
<dbReference type="InterPro" id="IPR039422">
    <property type="entry name" value="MarR/SlyA-like"/>
</dbReference>
<dbReference type="PRINTS" id="PR00598">
    <property type="entry name" value="HTHMARR"/>
</dbReference>
<name>A0ABT0FLU8_9ACTN</name>
<dbReference type="InterPro" id="IPR036390">
    <property type="entry name" value="WH_DNA-bd_sf"/>
</dbReference>
<dbReference type="PANTHER" id="PTHR33164">
    <property type="entry name" value="TRANSCRIPTIONAL REGULATOR, MARR FAMILY"/>
    <property type="match status" value="1"/>
</dbReference>
<dbReference type="Pfam" id="PF01047">
    <property type="entry name" value="MarR"/>
    <property type="match status" value="1"/>
</dbReference>